<evidence type="ECO:0000313" key="4">
    <source>
        <dbReference type="EMBL" id="TGY87432.1"/>
    </source>
</evidence>
<dbReference type="InterPro" id="IPR001789">
    <property type="entry name" value="Sig_transdc_resp-reg_receiver"/>
</dbReference>
<proteinExistence type="predicted"/>
<dbReference type="Proteomes" id="UP000308054">
    <property type="component" value="Unassembled WGS sequence"/>
</dbReference>
<name>A0A4S2GXE7_9PROT</name>
<keyword evidence="5" id="KW-1185">Reference proteome</keyword>
<evidence type="ECO:0000313" key="5">
    <source>
        <dbReference type="Proteomes" id="UP000308054"/>
    </source>
</evidence>
<feature type="domain" description="Response regulatory" evidence="3">
    <location>
        <begin position="10"/>
        <end position="129"/>
    </location>
</feature>
<reference evidence="4 5" key="1">
    <citation type="journal article" date="2017" name="Int. J. Syst. Evol. Microbiol.">
        <title>Marinicauda algicola sp. nov., isolated from a marine red alga Rhodosorus marinus.</title>
        <authorList>
            <person name="Jeong S.E."/>
            <person name="Jeon S.H."/>
            <person name="Chun B.H."/>
            <person name="Kim D.W."/>
            <person name="Jeon C.O."/>
        </authorList>
    </citation>
    <scope>NUCLEOTIDE SEQUENCE [LARGE SCALE GENOMIC DNA]</scope>
    <source>
        <strain evidence="4 5">JCM 31718</strain>
    </source>
</reference>
<dbReference type="EMBL" id="SRXW01000006">
    <property type="protein sequence ID" value="TGY87432.1"/>
    <property type="molecule type" value="Genomic_DNA"/>
</dbReference>
<accession>A0A4S2GXE7</accession>
<dbReference type="PROSITE" id="PS50110">
    <property type="entry name" value="RESPONSE_REGULATORY"/>
    <property type="match status" value="1"/>
</dbReference>
<dbReference type="OrthoDB" id="7202050at2"/>
<evidence type="ECO:0000259" key="3">
    <source>
        <dbReference type="PROSITE" id="PS50110"/>
    </source>
</evidence>
<sequence>MAGLDYKRATAVVFDPVHVNLRTTRYALHELGFRDIESIGSLAELRRRLDEKPCHLLIVETAQNEAEVFRLVRAIRSGEVATNPFLAILLTCWARDGGVLKQAIGCGADDVIIRPFSTAFAEERIRTLVKARKPFIVTSDYIGPDRRRDSNRDSGSVKPIEAPNTLKAAVEGDEDEMNRAAAWIREAQQTVEHERLRRLCMRIVVGMEVAVREKQANREPQLDIGDLERSAKELRMRLSRAKAREAGRVAQALTEVVESLKTPDGFTSSNLGLAKELAMGAYAAYAGGDGDSGIPGAGDEIERTVEALRKRMKAQQQNGGGAEGDAELKRAAS</sequence>
<protein>
    <submittedName>
        <fullName evidence="4">Response regulator receiver protein</fullName>
    </submittedName>
</protein>
<evidence type="ECO:0000256" key="2">
    <source>
        <dbReference type="SAM" id="MobiDB-lite"/>
    </source>
</evidence>
<organism evidence="4 5">
    <name type="scientific">Marinicauda algicola</name>
    <dbReference type="NCBI Taxonomy" id="2029849"/>
    <lineage>
        <taxon>Bacteria</taxon>
        <taxon>Pseudomonadati</taxon>
        <taxon>Pseudomonadota</taxon>
        <taxon>Alphaproteobacteria</taxon>
        <taxon>Maricaulales</taxon>
        <taxon>Maricaulaceae</taxon>
        <taxon>Marinicauda</taxon>
    </lineage>
</organism>
<gene>
    <name evidence="4" type="ORF">E5163_15310</name>
</gene>
<feature type="region of interest" description="Disordered" evidence="2">
    <location>
        <begin position="310"/>
        <end position="333"/>
    </location>
</feature>
<dbReference type="AlphaFoldDB" id="A0A4S2GXE7"/>
<dbReference type="GO" id="GO:0000160">
    <property type="term" value="P:phosphorelay signal transduction system"/>
    <property type="evidence" value="ECO:0007669"/>
    <property type="project" value="InterPro"/>
</dbReference>
<dbReference type="SUPFAM" id="SSF52172">
    <property type="entry name" value="CheY-like"/>
    <property type="match status" value="1"/>
</dbReference>
<dbReference type="RefSeq" id="WP_135997406.1">
    <property type="nucleotide sequence ID" value="NZ_CP071057.1"/>
</dbReference>
<comment type="caution">
    <text evidence="4">The sequence shown here is derived from an EMBL/GenBank/DDBJ whole genome shotgun (WGS) entry which is preliminary data.</text>
</comment>
<dbReference type="Gene3D" id="3.40.50.2300">
    <property type="match status" value="1"/>
</dbReference>
<dbReference type="InterPro" id="IPR011006">
    <property type="entry name" value="CheY-like_superfamily"/>
</dbReference>
<evidence type="ECO:0000256" key="1">
    <source>
        <dbReference type="PROSITE-ProRule" id="PRU00169"/>
    </source>
</evidence>
<comment type="caution">
    <text evidence="1">Lacks conserved residue(s) required for the propagation of feature annotation.</text>
</comment>